<protein>
    <recommendedName>
        <fullName evidence="3">SprT-like domain-containing protein</fullName>
    </recommendedName>
</protein>
<organism evidence="1 2">
    <name type="scientific">Streptomyces monashensis</name>
    <dbReference type="NCBI Taxonomy" id="1678012"/>
    <lineage>
        <taxon>Bacteria</taxon>
        <taxon>Bacillati</taxon>
        <taxon>Actinomycetota</taxon>
        <taxon>Actinomycetes</taxon>
        <taxon>Kitasatosporales</taxon>
        <taxon>Streptomycetaceae</taxon>
        <taxon>Streptomyces</taxon>
    </lineage>
</organism>
<name>A0A1S2PYE7_9ACTN</name>
<dbReference type="AlphaFoldDB" id="A0A1S2PYE7"/>
<sequence>MYRNRVWEPHEVAMAAEAEQIRKVEARVTDFATEHGLERITLAVAGSRLGCWDAAESVCSFRTLSHIELGHFWFFPEGVASLPHIVEHELAHMLAYTGADMFNDG</sequence>
<evidence type="ECO:0008006" key="3">
    <source>
        <dbReference type="Google" id="ProtNLM"/>
    </source>
</evidence>
<dbReference type="Proteomes" id="UP000179642">
    <property type="component" value="Unassembled WGS sequence"/>
</dbReference>
<accession>A0A1S2PYE7</accession>
<evidence type="ECO:0000313" key="1">
    <source>
        <dbReference type="EMBL" id="OIJ98869.1"/>
    </source>
</evidence>
<evidence type="ECO:0000313" key="2">
    <source>
        <dbReference type="Proteomes" id="UP000179642"/>
    </source>
</evidence>
<proteinExistence type="predicted"/>
<reference evidence="1 2" key="1">
    <citation type="submission" date="2016-10" db="EMBL/GenBank/DDBJ databases">
        <title>Genome sequence of Streptomyces sp. MUSC 1.</title>
        <authorList>
            <person name="Lee L.-H."/>
            <person name="Ser H.-L."/>
            <person name="Law J.W.-F."/>
        </authorList>
    </citation>
    <scope>NUCLEOTIDE SEQUENCE [LARGE SCALE GENOMIC DNA]</scope>
    <source>
        <strain evidence="1 2">MUSC 1</strain>
    </source>
</reference>
<comment type="caution">
    <text evidence="1">The sequence shown here is derived from an EMBL/GenBank/DDBJ whole genome shotgun (WGS) entry which is preliminary data.</text>
</comment>
<gene>
    <name evidence="1" type="ORF">BIV23_29270</name>
</gene>
<dbReference type="EMBL" id="MLYO01000053">
    <property type="protein sequence ID" value="OIJ98869.1"/>
    <property type="molecule type" value="Genomic_DNA"/>
</dbReference>
<keyword evidence="2" id="KW-1185">Reference proteome</keyword>